<reference evidence="2 3" key="1">
    <citation type="submission" date="2019-05" db="EMBL/GenBank/DDBJ databases">
        <title>Another draft genome of Portunus trituberculatus and its Hox gene families provides insights of decapod evolution.</title>
        <authorList>
            <person name="Jeong J.-H."/>
            <person name="Song I."/>
            <person name="Kim S."/>
            <person name="Choi T."/>
            <person name="Kim D."/>
            <person name="Ryu S."/>
            <person name="Kim W."/>
        </authorList>
    </citation>
    <scope>NUCLEOTIDE SEQUENCE [LARGE SCALE GENOMIC DNA]</scope>
    <source>
        <tissue evidence="2">Muscle</tissue>
    </source>
</reference>
<evidence type="ECO:0000313" key="3">
    <source>
        <dbReference type="Proteomes" id="UP000324222"/>
    </source>
</evidence>
<organism evidence="2 3">
    <name type="scientific">Portunus trituberculatus</name>
    <name type="common">Swimming crab</name>
    <name type="synonym">Neptunus trituberculatus</name>
    <dbReference type="NCBI Taxonomy" id="210409"/>
    <lineage>
        <taxon>Eukaryota</taxon>
        <taxon>Metazoa</taxon>
        <taxon>Ecdysozoa</taxon>
        <taxon>Arthropoda</taxon>
        <taxon>Crustacea</taxon>
        <taxon>Multicrustacea</taxon>
        <taxon>Malacostraca</taxon>
        <taxon>Eumalacostraca</taxon>
        <taxon>Eucarida</taxon>
        <taxon>Decapoda</taxon>
        <taxon>Pleocyemata</taxon>
        <taxon>Brachyura</taxon>
        <taxon>Eubrachyura</taxon>
        <taxon>Portunoidea</taxon>
        <taxon>Portunidae</taxon>
        <taxon>Portuninae</taxon>
        <taxon>Portunus</taxon>
    </lineage>
</organism>
<feature type="region of interest" description="Disordered" evidence="1">
    <location>
        <begin position="16"/>
        <end position="41"/>
    </location>
</feature>
<evidence type="ECO:0000313" key="2">
    <source>
        <dbReference type="EMBL" id="MPC92862.1"/>
    </source>
</evidence>
<protein>
    <submittedName>
        <fullName evidence="2">Uncharacterized protein</fullName>
    </submittedName>
</protein>
<evidence type="ECO:0000256" key="1">
    <source>
        <dbReference type="SAM" id="MobiDB-lite"/>
    </source>
</evidence>
<dbReference type="EMBL" id="VSRR010092770">
    <property type="protein sequence ID" value="MPC92862.1"/>
    <property type="molecule type" value="Genomic_DNA"/>
</dbReference>
<proteinExistence type="predicted"/>
<accession>A0A5B7J9J2</accession>
<comment type="caution">
    <text evidence="2">The sequence shown here is derived from an EMBL/GenBank/DDBJ whole genome shotgun (WGS) entry which is preliminary data.</text>
</comment>
<dbReference type="Proteomes" id="UP000324222">
    <property type="component" value="Unassembled WGS sequence"/>
</dbReference>
<dbReference type="AlphaFoldDB" id="A0A5B7J9J2"/>
<keyword evidence="3" id="KW-1185">Reference proteome</keyword>
<sequence>MQMQKYVPGLSLQYHSFVKSQHPPPPTTPSPSPSPSQPLTRSPTIIFLMTLFAGVCRRRGAATHHAASAPRRSSAT</sequence>
<gene>
    <name evidence="2" type="ORF">E2C01_087974</name>
</gene>
<feature type="compositionally biased region" description="Pro residues" evidence="1">
    <location>
        <begin position="22"/>
        <end position="36"/>
    </location>
</feature>
<name>A0A5B7J9J2_PORTR</name>